<dbReference type="Gene3D" id="2.60.40.2230">
    <property type="entry name" value="Uncharacterised protein YcnI-like PF07987, DUF1775"/>
    <property type="match status" value="1"/>
</dbReference>
<accession>A0A0B2ABQ1</accession>
<dbReference type="InterPro" id="IPR012533">
    <property type="entry name" value="YcnI-copper_dom"/>
</dbReference>
<proteinExistence type="predicted"/>
<feature type="compositionally biased region" description="Polar residues" evidence="1">
    <location>
        <begin position="143"/>
        <end position="152"/>
    </location>
</feature>
<protein>
    <recommendedName>
        <fullName evidence="4">YncI copper-binding domain-containing protein</fullName>
    </recommendedName>
</protein>
<reference evidence="5 6" key="1">
    <citation type="submission" date="2014-11" db="EMBL/GenBank/DDBJ databases">
        <title>Genome sequence of Microbacterium mangrovi MUSC 115(T).</title>
        <authorList>
            <person name="Lee L.-H."/>
        </authorList>
    </citation>
    <scope>NUCLEOTIDE SEQUENCE [LARGE SCALE GENOMIC DNA]</scope>
    <source>
        <strain evidence="5 6">MUSC 115</strain>
    </source>
</reference>
<keyword evidence="2" id="KW-1133">Transmembrane helix</keyword>
<evidence type="ECO:0000313" key="6">
    <source>
        <dbReference type="Proteomes" id="UP000031030"/>
    </source>
</evidence>
<dbReference type="InterPro" id="IPR038507">
    <property type="entry name" value="YcnI-like_sf"/>
</dbReference>
<comment type="caution">
    <text evidence="5">The sequence shown here is derived from an EMBL/GenBank/DDBJ whole genome shotgun (WGS) entry which is preliminary data.</text>
</comment>
<dbReference type="PROSITE" id="PS51257">
    <property type="entry name" value="PROKAR_LIPOPROTEIN"/>
    <property type="match status" value="1"/>
</dbReference>
<keyword evidence="2" id="KW-0812">Transmembrane</keyword>
<dbReference type="EMBL" id="JTDK01000006">
    <property type="protein sequence ID" value="KHK99022.1"/>
    <property type="molecule type" value="Genomic_DNA"/>
</dbReference>
<organism evidence="5 6">
    <name type="scientific">Microbacterium mangrovi</name>
    <dbReference type="NCBI Taxonomy" id="1348253"/>
    <lineage>
        <taxon>Bacteria</taxon>
        <taxon>Bacillati</taxon>
        <taxon>Actinomycetota</taxon>
        <taxon>Actinomycetes</taxon>
        <taxon>Micrococcales</taxon>
        <taxon>Microbacteriaceae</taxon>
        <taxon>Microbacterium</taxon>
    </lineage>
</organism>
<feature type="transmembrane region" description="Helical" evidence="2">
    <location>
        <begin position="208"/>
        <end position="229"/>
    </location>
</feature>
<feature type="compositionally biased region" description="Low complexity" evidence="1">
    <location>
        <begin position="182"/>
        <end position="191"/>
    </location>
</feature>
<name>A0A0B2ABQ1_9MICO</name>
<feature type="region of interest" description="Disordered" evidence="1">
    <location>
        <begin position="143"/>
        <end position="208"/>
    </location>
</feature>
<gene>
    <name evidence="5" type="ORF">LK09_06810</name>
</gene>
<sequence length="233" mass="23619">MKTSPSRARRTLLAAAGVTAGCALALAVPLAASAHVEVSPATAPAGGTTRLTFQFHHGCDGSPTTALAIRIPAGVASTMPVYDGGWTIHRTDGADGLPTQVTFVARQPIPTDTSAAVSLDVLFSSSAAGKQISFPVVQTCEKGSTSWTQIPKTGQDPESLDTPAPTLAVGAKGVGDEDDVAHSSASPSASAEPQQTTSSRSDDQPDPVARWLAAGGLVAGIAALVVSVVRRRK</sequence>
<feature type="chain" id="PRO_5002066105" description="YncI copper-binding domain-containing protein" evidence="3">
    <location>
        <begin position="35"/>
        <end position="233"/>
    </location>
</feature>
<feature type="signal peptide" evidence="3">
    <location>
        <begin position="1"/>
        <end position="34"/>
    </location>
</feature>
<dbReference type="InterPro" id="IPR006311">
    <property type="entry name" value="TAT_signal"/>
</dbReference>
<dbReference type="AlphaFoldDB" id="A0A0B2ABQ1"/>
<evidence type="ECO:0000259" key="4">
    <source>
        <dbReference type="Pfam" id="PF07987"/>
    </source>
</evidence>
<keyword evidence="3" id="KW-0732">Signal</keyword>
<evidence type="ECO:0000256" key="3">
    <source>
        <dbReference type="SAM" id="SignalP"/>
    </source>
</evidence>
<keyword evidence="6" id="KW-1185">Reference proteome</keyword>
<evidence type="ECO:0000313" key="5">
    <source>
        <dbReference type="EMBL" id="KHK99022.1"/>
    </source>
</evidence>
<keyword evidence="2" id="KW-0472">Membrane</keyword>
<evidence type="ECO:0000256" key="2">
    <source>
        <dbReference type="SAM" id="Phobius"/>
    </source>
</evidence>
<dbReference type="Proteomes" id="UP000031030">
    <property type="component" value="Unassembled WGS sequence"/>
</dbReference>
<feature type="domain" description="YncI copper-binding" evidence="4">
    <location>
        <begin position="35"/>
        <end position="169"/>
    </location>
</feature>
<dbReference type="PROSITE" id="PS51318">
    <property type="entry name" value="TAT"/>
    <property type="match status" value="1"/>
</dbReference>
<evidence type="ECO:0000256" key="1">
    <source>
        <dbReference type="SAM" id="MobiDB-lite"/>
    </source>
</evidence>
<dbReference type="Pfam" id="PF07987">
    <property type="entry name" value="DUF1775"/>
    <property type="match status" value="1"/>
</dbReference>
<dbReference type="STRING" id="1348253.LK09_06810"/>